<organism evidence="1 2">
    <name type="scientific">Petrachloros mirabilis ULC683</name>
    <dbReference type="NCBI Taxonomy" id="2781853"/>
    <lineage>
        <taxon>Bacteria</taxon>
        <taxon>Bacillati</taxon>
        <taxon>Cyanobacteriota</taxon>
        <taxon>Cyanophyceae</taxon>
        <taxon>Synechococcales</taxon>
        <taxon>Petrachlorosaceae</taxon>
        <taxon>Petrachloros</taxon>
        <taxon>Petrachloros mirabilis</taxon>
    </lineage>
</organism>
<gene>
    <name evidence="1" type="ORF">GS597_07615</name>
</gene>
<dbReference type="EMBL" id="WVIC01000012">
    <property type="protein sequence ID" value="NCJ06379.1"/>
    <property type="molecule type" value="Genomic_DNA"/>
</dbReference>
<sequence length="495" mass="54327">MDKIPIYLIGVGGSGAKCVEAALHLHALGVFNDAAQTTELKVLLVDADAANGNLQRTGTTFQKLLRCWRGFTRGNSDFMAGEFVDYGTWNPLSHGNSSNNLAAIYNKTLMDSAEPALAQLFDALYTPEEQGADLGVGFRGRPAIGSAVMSQVGEDDFRSGPWEQILNDLSADVSSGNRPTIHICGSVFGGTGASGVPTLGTLLARRLGDMGLRQSVRVNSSLLLPYFEFDRPDDKDIYAETRNFTLNTDAALQYLKRMGQNTFDTVYLVGSTSKSRYEASTGGARQENGAHFAELYAALALRHSVQQSAQQTQAAYISRTTSTGLDWNDLPEPEVTKPRLRKGIRFLHAWYYNFALELEDARAVGAKTFIKGGPWLEQFFALSPRDTERPQVSAEEQKQLCEALDQWAQTCLSWLQQICASAGQTDQLFKLERLGKVGDQRPCRDTLGDITLEGERPREEVAQDCCDRIKNQLTDAPPPPDPGVKGLVHSLYTKL</sequence>
<dbReference type="Proteomes" id="UP000607397">
    <property type="component" value="Unassembled WGS sequence"/>
</dbReference>
<name>A0A8K2A6W9_9CYAN</name>
<dbReference type="AlphaFoldDB" id="A0A8K2A6W9"/>
<dbReference type="RefSeq" id="WP_161824859.1">
    <property type="nucleotide sequence ID" value="NZ_WVIC01000012.1"/>
</dbReference>
<evidence type="ECO:0000313" key="1">
    <source>
        <dbReference type="EMBL" id="NCJ06379.1"/>
    </source>
</evidence>
<proteinExistence type="predicted"/>
<accession>A0A8K2A6W9</accession>
<protein>
    <submittedName>
        <fullName evidence="1">Uncharacterized protein</fullName>
    </submittedName>
</protein>
<reference evidence="1" key="1">
    <citation type="submission" date="2019-12" db="EMBL/GenBank/DDBJ databases">
        <title>High-Quality draft genome sequences of three cyanobacteria isolated from the limestone walls of the Old Cathedral of Coimbra.</title>
        <authorList>
            <person name="Tiago I."/>
            <person name="Soares F."/>
            <person name="Portugal A."/>
        </authorList>
    </citation>
    <scope>NUCLEOTIDE SEQUENCE [LARGE SCALE GENOMIC DNA]</scope>
    <source>
        <strain evidence="1">C</strain>
    </source>
</reference>
<evidence type="ECO:0000313" key="2">
    <source>
        <dbReference type="Proteomes" id="UP000607397"/>
    </source>
</evidence>
<keyword evidence="2" id="KW-1185">Reference proteome</keyword>
<comment type="caution">
    <text evidence="1">The sequence shown here is derived from an EMBL/GenBank/DDBJ whole genome shotgun (WGS) entry which is preliminary data.</text>
</comment>